<feature type="region of interest" description="Disordered" evidence="1">
    <location>
        <begin position="19"/>
        <end position="54"/>
    </location>
</feature>
<organism evidence="3 4">
    <name type="scientific">Mycobacterium kyorinense</name>
    <dbReference type="NCBI Taxonomy" id="487514"/>
    <lineage>
        <taxon>Bacteria</taxon>
        <taxon>Bacillati</taxon>
        <taxon>Actinomycetota</taxon>
        <taxon>Actinomycetes</taxon>
        <taxon>Mycobacteriales</taxon>
        <taxon>Mycobacteriaceae</taxon>
        <taxon>Mycobacterium</taxon>
    </lineage>
</organism>
<dbReference type="Proteomes" id="UP000093592">
    <property type="component" value="Unassembled WGS sequence"/>
</dbReference>
<feature type="compositionally biased region" description="Pro residues" evidence="1">
    <location>
        <begin position="20"/>
        <end position="30"/>
    </location>
</feature>
<dbReference type="AlphaFoldDB" id="A0A1A2ZRQ4"/>
<dbReference type="InterPro" id="IPR012338">
    <property type="entry name" value="Beta-lactam/transpept-like"/>
</dbReference>
<evidence type="ECO:0000256" key="2">
    <source>
        <dbReference type="SAM" id="SignalP"/>
    </source>
</evidence>
<protein>
    <recommendedName>
        <fullName evidence="5">Serine hydrolase</fullName>
    </recommendedName>
</protein>
<feature type="signal peptide" evidence="2">
    <location>
        <begin position="1"/>
        <end position="21"/>
    </location>
</feature>
<reference evidence="4" key="1">
    <citation type="submission" date="2016-06" db="EMBL/GenBank/DDBJ databases">
        <authorList>
            <person name="Sutton G."/>
            <person name="Brinkac L."/>
            <person name="Sanka R."/>
            <person name="Adams M."/>
            <person name="Lau E."/>
            <person name="Sam S."/>
            <person name="Sreng N."/>
            <person name="Him V."/>
            <person name="Kerleguer A."/>
            <person name="Cheng S."/>
        </authorList>
    </citation>
    <scope>NUCLEOTIDE SEQUENCE [LARGE SCALE GENOMIC DNA]</scope>
    <source>
        <strain evidence="4">E861</strain>
    </source>
</reference>
<evidence type="ECO:0000313" key="4">
    <source>
        <dbReference type="Proteomes" id="UP000093592"/>
    </source>
</evidence>
<proteinExistence type="predicted"/>
<evidence type="ECO:0000313" key="3">
    <source>
        <dbReference type="EMBL" id="OBI52152.1"/>
    </source>
</evidence>
<dbReference type="EMBL" id="LZKJ01000028">
    <property type="protein sequence ID" value="OBI52152.1"/>
    <property type="molecule type" value="Genomic_DNA"/>
</dbReference>
<comment type="caution">
    <text evidence="3">The sequence shown here is derived from an EMBL/GenBank/DDBJ whole genome shotgun (WGS) entry which is preliminary data.</text>
</comment>
<keyword evidence="2" id="KW-0732">Signal</keyword>
<accession>A0A1A2ZRQ4</accession>
<evidence type="ECO:0000256" key="1">
    <source>
        <dbReference type="SAM" id="MobiDB-lite"/>
    </source>
</evidence>
<name>A0A1A2ZRQ4_9MYCO</name>
<sequence length="292" mass="30514">MAATCVVLTSCVFAWHHSAPAPPSPAPNPPRARIAGPAPTPGPTAPGSAPNGAAAPLAAEFSKLQNKLHAKMGLVISAVGADPKQLVFGNWTSGPAWSTMKVPVAITALDEEDPPTVTDAMRAAITQSDNAAAESIWDNLGEPVAAAHKVEAVLSKFGDSTTVEWRKLRPQFTAFGQTRWSLTNQVRFTAAAACDRGSAPIFTLMGQVEASQRWGLGVVPDTRFKGGWGPSPAGDYLVRQLGVLKTPTGLTAVAVATEPASGSFDDGTQELTEVSKWLASHMTELPTGQCDH</sequence>
<gene>
    <name evidence="3" type="ORF">A5707_12590</name>
</gene>
<dbReference type="SUPFAM" id="SSF56601">
    <property type="entry name" value="beta-lactamase/transpeptidase-like"/>
    <property type="match status" value="1"/>
</dbReference>
<dbReference type="Gene3D" id="3.40.710.10">
    <property type="entry name" value="DD-peptidase/beta-lactamase superfamily"/>
    <property type="match status" value="1"/>
</dbReference>
<feature type="chain" id="PRO_5008319154" description="Serine hydrolase" evidence="2">
    <location>
        <begin position="22"/>
        <end position="292"/>
    </location>
</feature>
<feature type="compositionally biased region" description="Low complexity" evidence="1">
    <location>
        <begin position="45"/>
        <end position="54"/>
    </location>
</feature>
<evidence type="ECO:0008006" key="5">
    <source>
        <dbReference type="Google" id="ProtNLM"/>
    </source>
</evidence>